<protein>
    <submittedName>
        <fullName evidence="1">Uncharacterized protein</fullName>
    </submittedName>
</protein>
<sequence>MANDSMEPIVEDINKDEHSIDATKREQDNLEQSSSKSRGFTKMTKTKKKNKSVHDEGKMHVQYSMSGVPYGEEANDLVNNVGVLARVTILIIYKDWRLMPLWMKDEI</sequence>
<reference evidence="1 2" key="1">
    <citation type="journal article" date="2023" name="Science">
        <title>Complex scaffold remodeling in plant triterpene biosynthesis.</title>
        <authorList>
            <person name="De La Pena R."/>
            <person name="Hodgson H."/>
            <person name="Liu J.C."/>
            <person name="Stephenson M.J."/>
            <person name="Martin A.C."/>
            <person name="Owen C."/>
            <person name="Harkess A."/>
            <person name="Leebens-Mack J."/>
            <person name="Jimenez L.E."/>
            <person name="Osbourn A."/>
            <person name="Sattely E.S."/>
        </authorList>
    </citation>
    <scope>NUCLEOTIDE SEQUENCE [LARGE SCALE GENOMIC DNA]</scope>
    <source>
        <strain evidence="2">cv. JPN11</strain>
        <tissue evidence="1">Leaf</tissue>
    </source>
</reference>
<evidence type="ECO:0000313" key="2">
    <source>
        <dbReference type="Proteomes" id="UP001164539"/>
    </source>
</evidence>
<name>A0ACC1XIB5_MELAZ</name>
<dbReference type="Proteomes" id="UP001164539">
    <property type="component" value="Chromosome 9"/>
</dbReference>
<comment type="caution">
    <text evidence="1">The sequence shown here is derived from an EMBL/GenBank/DDBJ whole genome shotgun (WGS) entry which is preliminary data.</text>
</comment>
<keyword evidence="2" id="KW-1185">Reference proteome</keyword>
<accession>A0ACC1XIB5</accession>
<organism evidence="1 2">
    <name type="scientific">Melia azedarach</name>
    <name type="common">Chinaberry tree</name>
    <dbReference type="NCBI Taxonomy" id="155640"/>
    <lineage>
        <taxon>Eukaryota</taxon>
        <taxon>Viridiplantae</taxon>
        <taxon>Streptophyta</taxon>
        <taxon>Embryophyta</taxon>
        <taxon>Tracheophyta</taxon>
        <taxon>Spermatophyta</taxon>
        <taxon>Magnoliopsida</taxon>
        <taxon>eudicotyledons</taxon>
        <taxon>Gunneridae</taxon>
        <taxon>Pentapetalae</taxon>
        <taxon>rosids</taxon>
        <taxon>malvids</taxon>
        <taxon>Sapindales</taxon>
        <taxon>Meliaceae</taxon>
        <taxon>Melia</taxon>
    </lineage>
</organism>
<gene>
    <name evidence="1" type="ORF">OWV82_016643</name>
</gene>
<proteinExistence type="predicted"/>
<evidence type="ECO:0000313" key="1">
    <source>
        <dbReference type="EMBL" id="KAJ4710464.1"/>
    </source>
</evidence>
<dbReference type="EMBL" id="CM051402">
    <property type="protein sequence ID" value="KAJ4710464.1"/>
    <property type="molecule type" value="Genomic_DNA"/>
</dbReference>